<dbReference type="GO" id="GO:0032049">
    <property type="term" value="P:cardiolipin biosynthetic process"/>
    <property type="evidence" value="ECO:0007669"/>
    <property type="project" value="UniProtKB-ARBA"/>
</dbReference>
<dbReference type="CDD" id="cd09110">
    <property type="entry name" value="PLDc_CLS_1"/>
    <property type="match status" value="1"/>
</dbReference>
<dbReference type="CDD" id="cd09159">
    <property type="entry name" value="PLDc_ybhO_like_2"/>
    <property type="match status" value="1"/>
</dbReference>
<dbReference type="Pfam" id="PF13091">
    <property type="entry name" value="PLDc_2"/>
    <property type="match status" value="2"/>
</dbReference>
<dbReference type="Proteomes" id="UP000218899">
    <property type="component" value="Chromosome"/>
</dbReference>
<organism evidence="3 4">
    <name type="scientific">Sulfurifustis variabilis</name>
    <dbReference type="NCBI Taxonomy" id="1675686"/>
    <lineage>
        <taxon>Bacteria</taxon>
        <taxon>Pseudomonadati</taxon>
        <taxon>Pseudomonadota</taxon>
        <taxon>Gammaproteobacteria</taxon>
        <taxon>Acidiferrobacterales</taxon>
        <taxon>Acidiferrobacteraceae</taxon>
        <taxon>Sulfurifustis</taxon>
    </lineage>
</organism>
<dbReference type="GO" id="GO:0008808">
    <property type="term" value="F:cardiolipin synthase activity"/>
    <property type="evidence" value="ECO:0007669"/>
    <property type="project" value="TreeGrafter"/>
</dbReference>
<feature type="domain" description="PLD phosphodiesterase" evidence="2">
    <location>
        <begin position="299"/>
        <end position="326"/>
    </location>
</feature>
<keyword evidence="4" id="KW-1185">Reference proteome</keyword>
<dbReference type="KEGG" id="sva:SVA_3208"/>
<reference evidence="3 4" key="1">
    <citation type="submission" date="2015-08" db="EMBL/GenBank/DDBJ databases">
        <title>Complete genome sequence of Sulfurifustis variabilis.</title>
        <authorList>
            <person name="Miura A."/>
            <person name="Kojima H."/>
            <person name="Fukui M."/>
        </authorList>
    </citation>
    <scope>NUCLEOTIDE SEQUENCE [LARGE SCALE GENOMIC DNA]</scope>
    <source>
        <strain evidence="4">skN76</strain>
    </source>
</reference>
<evidence type="ECO:0000256" key="1">
    <source>
        <dbReference type="SAM" id="MobiDB-lite"/>
    </source>
</evidence>
<dbReference type="PROSITE" id="PS50035">
    <property type="entry name" value="PLD"/>
    <property type="match status" value="2"/>
</dbReference>
<evidence type="ECO:0000259" key="2">
    <source>
        <dbReference type="PROSITE" id="PS50035"/>
    </source>
</evidence>
<protein>
    <submittedName>
        <fullName evidence="3">Phospholipase</fullName>
    </submittedName>
</protein>
<gene>
    <name evidence="3" type="ORF">SVA_3208</name>
</gene>
<dbReference type="SMART" id="SM00155">
    <property type="entry name" value="PLDc"/>
    <property type="match status" value="2"/>
</dbReference>
<name>A0A1C7AEY3_9GAMM</name>
<proteinExistence type="predicted"/>
<dbReference type="OrthoDB" id="9762009at2"/>
<dbReference type="AlphaFoldDB" id="A0A1C7AEY3"/>
<dbReference type="PANTHER" id="PTHR21248:SF22">
    <property type="entry name" value="PHOSPHOLIPASE D"/>
    <property type="match status" value="1"/>
</dbReference>
<dbReference type="GO" id="GO:0016020">
    <property type="term" value="C:membrane"/>
    <property type="evidence" value="ECO:0007669"/>
    <property type="project" value="TreeGrafter"/>
</dbReference>
<sequence length="386" mass="43726">MPEPPWKSGAGPSSAAPRPGEAVRCAPSLLPAGEAFELYTEGDALYDAMLAAIRSAARSVRLESYIFATDDVGWEFARALGERARAGVAVRVQIDSVGSLFWASRSLERYLRDQGVEFRWFHRWRWRRPLRYNRRNHRKLLVVDGERAFLGGFNIHRENSRRRYGEKRWRDTHVGLRGSLAEQAAGLFDAFWRGERRWQWRAVGGAAAALVSNNSYACEHRLHCLYAETFEAARERIYLTTPYLVPDTRSQRALEAAAARGVDVRLLVPGIVDVGIVHWAAHAAFAPLLAAGVRIYRYLPRILHAKTAVVDGAWSTIGTANMDYRSFFTNYEVNLVARDAPLAAALERRFRADLAEAAPVVPREWLARGWPKRLSEATGWLVRRWL</sequence>
<evidence type="ECO:0000313" key="4">
    <source>
        <dbReference type="Proteomes" id="UP000218899"/>
    </source>
</evidence>
<accession>A0A1C7AEY3</accession>
<dbReference type="SUPFAM" id="SSF56024">
    <property type="entry name" value="Phospholipase D/nuclease"/>
    <property type="match status" value="2"/>
</dbReference>
<feature type="region of interest" description="Disordered" evidence="1">
    <location>
        <begin position="1"/>
        <end position="20"/>
    </location>
</feature>
<dbReference type="RefSeq" id="WP_096462121.1">
    <property type="nucleotide sequence ID" value="NZ_AP014936.1"/>
</dbReference>
<dbReference type="PANTHER" id="PTHR21248">
    <property type="entry name" value="CARDIOLIPIN SYNTHASE"/>
    <property type="match status" value="1"/>
</dbReference>
<feature type="domain" description="PLD phosphodiesterase" evidence="2">
    <location>
        <begin position="132"/>
        <end position="159"/>
    </location>
</feature>
<dbReference type="Gene3D" id="3.30.870.10">
    <property type="entry name" value="Endonuclease Chain A"/>
    <property type="match status" value="2"/>
</dbReference>
<dbReference type="InterPro" id="IPR025202">
    <property type="entry name" value="PLD-like_dom"/>
</dbReference>
<dbReference type="InterPro" id="IPR001736">
    <property type="entry name" value="PLipase_D/transphosphatidylase"/>
</dbReference>
<evidence type="ECO:0000313" key="3">
    <source>
        <dbReference type="EMBL" id="BAU49756.1"/>
    </source>
</evidence>
<dbReference type="EMBL" id="AP014936">
    <property type="protein sequence ID" value="BAU49756.1"/>
    <property type="molecule type" value="Genomic_DNA"/>
</dbReference>